<dbReference type="Proteomes" id="UP000187209">
    <property type="component" value="Unassembled WGS sequence"/>
</dbReference>
<organism evidence="1 2">
    <name type="scientific">Stentor coeruleus</name>
    <dbReference type="NCBI Taxonomy" id="5963"/>
    <lineage>
        <taxon>Eukaryota</taxon>
        <taxon>Sar</taxon>
        <taxon>Alveolata</taxon>
        <taxon>Ciliophora</taxon>
        <taxon>Postciliodesmatophora</taxon>
        <taxon>Heterotrichea</taxon>
        <taxon>Heterotrichida</taxon>
        <taxon>Stentoridae</taxon>
        <taxon>Stentor</taxon>
    </lineage>
</organism>
<evidence type="ECO:0000313" key="1">
    <source>
        <dbReference type="EMBL" id="OMJ84443.1"/>
    </source>
</evidence>
<dbReference type="InterPro" id="IPR014752">
    <property type="entry name" value="Arrestin-like_C"/>
</dbReference>
<dbReference type="EMBL" id="MPUH01000269">
    <property type="protein sequence ID" value="OMJ84443.1"/>
    <property type="molecule type" value="Genomic_DNA"/>
</dbReference>
<reference evidence="1 2" key="1">
    <citation type="submission" date="2016-11" db="EMBL/GenBank/DDBJ databases">
        <title>The macronuclear genome of Stentor coeruleus: a giant cell with tiny introns.</title>
        <authorList>
            <person name="Slabodnick M."/>
            <person name="Ruby J.G."/>
            <person name="Reiff S.B."/>
            <person name="Swart E.C."/>
            <person name="Gosai S."/>
            <person name="Prabakaran S."/>
            <person name="Witkowska E."/>
            <person name="Larue G.E."/>
            <person name="Fisher S."/>
            <person name="Freeman R.M."/>
            <person name="Gunawardena J."/>
            <person name="Chu W."/>
            <person name="Stover N.A."/>
            <person name="Gregory B.D."/>
            <person name="Nowacki M."/>
            <person name="Derisi J."/>
            <person name="Roy S.W."/>
            <person name="Marshall W.F."/>
            <person name="Sood P."/>
        </authorList>
    </citation>
    <scope>NUCLEOTIDE SEQUENCE [LARGE SCALE GENOMIC DNA]</scope>
    <source>
        <strain evidence="1">WM001</strain>
    </source>
</reference>
<sequence length="299" mass="34218">MERTQIKFSKLPDRITAGEELYGEIDIVITEKLGPSTLVINLLGRESIKLRTAEENSPVCSDSIEVSSFFNEEVKNNWGNLSKGKSSVNFLIELKKTLPASCEATNFNDTGKIFYVLKAKLISNSVKIATTKFPIIILPRVKGTRSKEINLQLSRSCFNNGSLLLFFIVDRLFWKLSDKFFAEVFINSNNCKAQINTIIYELWKKITLRDKKERLEQWNSIIVRKNESISLSKGGALLDEGKIHVEIDLPEFEDKINNNVSTKGELFACEYYLRIRAVGRRYCFRVDGFVDIPIVFTNY</sequence>
<evidence type="ECO:0000313" key="2">
    <source>
        <dbReference type="Proteomes" id="UP000187209"/>
    </source>
</evidence>
<proteinExistence type="predicted"/>
<accession>A0A1R2C5Z8</accession>
<keyword evidence="2" id="KW-1185">Reference proteome</keyword>
<comment type="caution">
    <text evidence="1">The sequence shown here is derived from an EMBL/GenBank/DDBJ whole genome shotgun (WGS) entry which is preliminary data.</text>
</comment>
<gene>
    <name evidence="1" type="ORF">SteCoe_14456</name>
</gene>
<evidence type="ECO:0008006" key="3">
    <source>
        <dbReference type="Google" id="ProtNLM"/>
    </source>
</evidence>
<dbReference type="Gene3D" id="2.60.40.640">
    <property type="match status" value="1"/>
</dbReference>
<protein>
    <recommendedName>
        <fullName evidence="3">Arrestin-like N-terminal domain-containing protein</fullName>
    </recommendedName>
</protein>
<dbReference type="AlphaFoldDB" id="A0A1R2C5Z8"/>
<name>A0A1R2C5Z8_9CILI</name>